<dbReference type="GO" id="GO:0042393">
    <property type="term" value="F:histone binding"/>
    <property type="evidence" value="ECO:0007669"/>
    <property type="project" value="TreeGrafter"/>
</dbReference>
<keyword evidence="5" id="KW-0539">Nucleus</keyword>
<evidence type="ECO:0000313" key="10">
    <source>
        <dbReference type="Proteomes" id="UP000325315"/>
    </source>
</evidence>
<feature type="domain" description="Condensin complex subunit 1 C-terminal" evidence="8">
    <location>
        <begin position="960"/>
        <end position="1134"/>
    </location>
</feature>
<evidence type="ECO:0000256" key="2">
    <source>
        <dbReference type="ARBA" id="ARBA00022618"/>
    </source>
</evidence>
<keyword evidence="4" id="KW-0226">DNA condensation</keyword>
<gene>
    <name evidence="9" type="ORF">EPI10_021446</name>
</gene>
<dbReference type="GO" id="GO:0000779">
    <property type="term" value="C:condensed chromosome, centromeric region"/>
    <property type="evidence" value="ECO:0007669"/>
    <property type="project" value="TreeGrafter"/>
</dbReference>
<dbReference type="GO" id="GO:0000796">
    <property type="term" value="C:condensin complex"/>
    <property type="evidence" value="ECO:0007669"/>
    <property type="project" value="TreeGrafter"/>
</dbReference>
<dbReference type="PANTHER" id="PTHR14222:SF1">
    <property type="entry name" value="CONDENSIN-2 COMPLEX SUBUNIT D3"/>
    <property type="match status" value="1"/>
</dbReference>
<dbReference type="InterPro" id="IPR032682">
    <property type="entry name" value="Cnd1_C"/>
</dbReference>
<sequence length="1173" mass="129987">MEETIARILSELEEINQIPNSQNQTPLISRSTLLDLHSLLSTNDPDLVSQLFDDLPSKSLSPSSLTNLLSFTMDSAPSYSLLASKVYLSLLLSPNSPVFTLFTPISFLSFLRSLRRAFKNCPSAQPEESPPTHAPPNRKRKGGGRGRGARGNVRGSGDCSEEASDTFDMKQVFKVFEMLVSVLGLIHLDRFPDSLKSLVQTFGEIPLMAMEKLGNPSSFNWLMDLCSRVLSEVLRSEHGELANTAAEVLKALSPLILMVKSQARSFALGFVTKRMTELGNESDGVKKAVVNFPRYLAQKAPEKAEPRALAVDSIMEVVKVMDFEDQIGYMDYVLKMTQGKANLRLLGVDLIAMMLMSLRDPFGVDSDVKTRDYWGTKCLEALITRCSDLSAGIRARALSSLAQVVGFLSSDDRNKGILKEVIGLSEGGEERPRCGMNDLLKNRCMDDKAAVRKAALLLVTKLISLLDGCFDGILLKTVGMACSDPLVSIRKAAISALSEVISFALNALFDVEVVYISEYVLHCALFDPRLIFALILQAFRTFSDESVTTEWLHSVPRLITDNESSIQEECENLFLELVLDRVSRAGPASAPKKGSVLPESYLTTKSLEGELELLFPEGILILLKGICDGEVTPWVKKLCTSLGKKKRLKPKIAAALQNIIKTSESIWLSHSMPIEKWTAPAGAWFLLSEVSVYLSKAVEWEFLHHHWQLLDKPGSKGKLQSPLLQGNANEDGEGVESNSVAWAGDRVFLLQTISNVSMELPAEPAADLAHNLLKRVEKFNMHSTEVNAHVKALRTLCKVKSLNPVEADQLVMRWGQQLLSKAHEILEKYISDDKEANNNNSFFTPPRSGSRKGKQAARASRLLSKTVTAVYTVGSLVVVCPAADVSSIVPLLYTVVTSGNSDPKLNKLPGPKVSLKQTAPSLYIQAWLTLGKICLADGKLAKSYIPLFVQELEKSDCAALRNNLVVMMADFCVRYTALVDCYIAKITKCLRDPCELVRRQTFILLSRLLQRDYVKWRGVLFLRFLLCLVDDSEKIRQLADFLFGNILKAKAPLLAYNSFIEAIYVLNDCHAHNGHNDSKNSWTESRLFSIRGNDERSRAKRMRIYVCLLKQMAPEHLLATFAKLCAEILAAASDGMLNIEDITGQSVLQVLIICTFVDCACQKILCFSFMIML</sequence>
<dbReference type="PANTHER" id="PTHR14222">
    <property type="entry name" value="CONDENSIN"/>
    <property type="match status" value="1"/>
</dbReference>
<keyword evidence="10" id="KW-1185">Reference proteome</keyword>
<dbReference type="GO" id="GO:0051301">
    <property type="term" value="P:cell division"/>
    <property type="evidence" value="ECO:0007669"/>
    <property type="project" value="UniProtKB-KW"/>
</dbReference>
<feature type="region of interest" description="Disordered" evidence="7">
    <location>
        <begin position="837"/>
        <end position="856"/>
    </location>
</feature>
<protein>
    <submittedName>
        <fullName evidence="9">Condensin-2 complex subunit D3 isoform X2</fullName>
    </submittedName>
</protein>
<reference evidence="9" key="1">
    <citation type="submission" date="2019-08" db="EMBL/GenBank/DDBJ databases">
        <authorList>
            <person name="Liu F."/>
        </authorList>
    </citation>
    <scope>NUCLEOTIDE SEQUENCE [LARGE SCALE GENOMIC DNA]</scope>
    <source>
        <strain evidence="9">PA1801</strain>
        <tissue evidence="9">Leaf</tissue>
    </source>
</reference>
<evidence type="ECO:0000313" key="9">
    <source>
        <dbReference type="EMBL" id="KAA3481050.1"/>
    </source>
</evidence>
<name>A0A5B6WH93_9ROSI</name>
<keyword evidence="6" id="KW-0131">Cell cycle</keyword>
<evidence type="ECO:0000256" key="4">
    <source>
        <dbReference type="ARBA" id="ARBA00023067"/>
    </source>
</evidence>
<dbReference type="GO" id="GO:0005634">
    <property type="term" value="C:nucleus"/>
    <property type="evidence" value="ECO:0007669"/>
    <property type="project" value="UniProtKB-SubCell"/>
</dbReference>
<evidence type="ECO:0000256" key="6">
    <source>
        <dbReference type="ARBA" id="ARBA00023306"/>
    </source>
</evidence>
<dbReference type="OrthoDB" id="10263978at2759"/>
<comment type="caution">
    <text evidence="9">The sequence shown here is derived from an EMBL/GenBank/DDBJ whole genome shotgun (WGS) entry which is preliminary data.</text>
</comment>
<dbReference type="GO" id="GO:0010032">
    <property type="term" value="P:meiotic chromosome condensation"/>
    <property type="evidence" value="ECO:0007669"/>
    <property type="project" value="TreeGrafter"/>
</dbReference>
<comment type="subcellular location">
    <subcellularLocation>
        <location evidence="1">Nucleus</location>
    </subcellularLocation>
</comment>
<dbReference type="Pfam" id="PF12717">
    <property type="entry name" value="Cnd1"/>
    <property type="match status" value="1"/>
</dbReference>
<dbReference type="EMBL" id="SMMG02000003">
    <property type="protein sequence ID" value="KAA3481050.1"/>
    <property type="molecule type" value="Genomic_DNA"/>
</dbReference>
<dbReference type="InterPro" id="IPR011989">
    <property type="entry name" value="ARM-like"/>
</dbReference>
<dbReference type="Proteomes" id="UP000325315">
    <property type="component" value="Unassembled WGS sequence"/>
</dbReference>
<evidence type="ECO:0000256" key="1">
    <source>
        <dbReference type="ARBA" id="ARBA00004123"/>
    </source>
</evidence>
<evidence type="ECO:0000256" key="3">
    <source>
        <dbReference type="ARBA" id="ARBA00022776"/>
    </source>
</evidence>
<dbReference type="GO" id="GO:0007076">
    <property type="term" value="P:mitotic chromosome condensation"/>
    <property type="evidence" value="ECO:0007669"/>
    <property type="project" value="InterPro"/>
</dbReference>
<evidence type="ECO:0000259" key="8">
    <source>
        <dbReference type="Pfam" id="PF12717"/>
    </source>
</evidence>
<keyword evidence="3" id="KW-0498">Mitosis</keyword>
<dbReference type="InterPro" id="IPR026971">
    <property type="entry name" value="CND1/NCAPD3"/>
</dbReference>
<organism evidence="9 10">
    <name type="scientific">Gossypium australe</name>
    <dbReference type="NCBI Taxonomy" id="47621"/>
    <lineage>
        <taxon>Eukaryota</taxon>
        <taxon>Viridiplantae</taxon>
        <taxon>Streptophyta</taxon>
        <taxon>Embryophyta</taxon>
        <taxon>Tracheophyta</taxon>
        <taxon>Spermatophyta</taxon>
        <taxon>Magnoliopsida</taxon>
        <taxon>eudicotyledons</taxon>
        <taxon>Gunneridae</taxon>
        <taxon>Pentapetalae</taxon>
        <taxon>rosids</taxon>
        <taxon>malvids</taxon>
        <taxon>Malvales</taxon>
        <taxon>Malvaceae</taxon>
        <taxon>Malvoideae</taxon>
        <taxon>Gossypium</taxon>
    </lineage>
</organism>
<evidence type="ECO:0000256" key="7">
    <source>
        <dbReference type="SAM" id="MobiDB-lite"/>
    </source>
</evidence>
<feature type="region of interest" description="Disordered" evidence="7">
    <location>
        <begin position="121"/>
        <end position="162"/>
    </location>
</feature>
<accession>A0A5B6WH93</accession>
<evidence type="ECO:0000256" key="5">
    <source>
        <dbReference type="ARBA" id="ARBA00023242"/>
    </source>
</evidence>
<dbReference type="SUPFAM" id="SSF48371">
    <property type="entry name" value="ARM repeat"/>
    <property type="match status" value="1"/>
</dbReference>
<feature type="compositionally biased region" description="Basic residues" evidence="7">
    <location>
        <begin position="136"/>
        <end position="148"/>
    </location>
</feature>
<proteinExistence type="predicted"/>
<dbReference type="AlphaFoldDB" id="A0A5B6WH93"/>
<dbReference type="InterPro" id="IPR016024">
    <property type="entry name" value="ARM-type_fold"/>
</dbReference>
<dbReference type="Gene3D" id="1.25.10.10">
    <property type="entry name" value="Leucine-rich Repeat Variant"/>
    <property type="match status" value="1"/>
</dbReference>
<keyword evidence="2" id="KW-0132">Cell division</keyword>